<reference evidence="3" key="1">
    <citation type="submission" date="2015-01" db="EMBL/GenBank/DDBJ databases">
        <title>Flavisolibacter sp./LCS9/ whole genome sequencing.</title>
        <authorList>
            <person name="Kim M.K."/>
            <person name="Srinivasan S."/>
            <person name="Lee J.-J."/>
        </authorList>
    </citation>
    <scope>NUCLEOTIDE SEQUENCE [LARGE SCALE GENOMIC DNA]</scope>
    <source>
        <strain evidence="3">LCS9</strain>
    </source>
</reference>
<gene>
    <name evidence="2" type="ORF">SY85_22980</name>
</gene>
<evidence type="ECO:0000313" key="3">
    <source>
        <dbReference type="Proteomes" id="UP000077177"/>
    </source>
</evidence>
<keyword evidence="3" id="KW-1185">Reference proteome</keyword>
<dbReference type="Pfam" id="PF20221">
    <property type="entry name" value="DUF6580"/>
    <property type="match status" value="1"/>
</dbReference>
<feature type="transmembrane region" description="Helical" evidence="1">
    <location>
        <begin position="45"/>
        <end position="70"/>
    </location>
</feature>
<protein>
    <submittedName>
        <fullName evidence="2">Uncharacterized protein</fullName>
    </submittedName>
</protein>
<keyword evidence="1" id="KW-0812">Transmembrane</keyword>
<feature type="transmembrane region" description="Helical" evidence="1">
    <location>
        <begin position="76"/>
        <end position="96"/>
    </location>
</feature>
<dbReference type="OrthoDB" id="9806699at2"/>
<feature type="transmembrane region" description="Helical" evidence="1">
    <location>
        <begin position="150"/>
        <end position="171"/>
    </location>
</feature>
<feature type="transmembrane region" description="Helical" evidence="1">
    <location>
        <begin position="6"/>
        <end position="24"/>
    </location>
</feature>
<proteinExistence type="predicted"/>
<dbReference type="STRING" id="1492898.SY85_22980"/>
<dbReference type="KEGG" id="fla:SY85_22980"/>
<dbReference type="InterPro" id="IPR046487">
    <property type="entry name" value="DUF6580"/>
</dbReference>
<organism evidence="2 3">
    <name type="scientific">Flavisolibacter tropicus</name>
    <dbReference type="NCBI Taxonomy" id="1492898"/>
    <lineage>
        <taxon>Bacteria</taxon>
        <taxon>Pseudomonadati</taxon>
        <taxon>Bacteroidota</taxon>
        <taxon>Chitinophagia</taxon>
        <taxon>Chitinophagales</taxon>
        <taxon>Chitinophagaceae</taxon>
        <taxon>Flavisolibacter</taxon>
    </lineage>
</organism>
<reference evidence="2 3" key="2">
    <citation type="journal article" date="2016" name="Int. J. Syst. Evol. Microbiol.">
        <title>Flavisolibacter tropicus sp. nov., isolated from tropical soil.</title>
        <authorList>
            <person name="Lee J.J."/>
            <person name="Kang M.S."/>
            <person name="Kim G.S."/>
            <person name="Lee C.S."/>
            <person name="Lim S."/>
            <person name="Lee J."/>
            <person name="Roh S.H."/>
            <person name="Kang H."/>
            <person name="Ha J.M."/>
            <person name="Bae S."/>
            <person name="Jung H.Y."/>
            <person name="Kim M.K."/>
        </authorList>
    </citation>
    <scope>NUCLEOTIDE SEQUENCE [LARGE SCALE GENOMIC DNA]</scope>
    <source>
        <strain evidence="2 3">LCS9</strain>
    </source>
</reference>
<keyword evidence="1" id="KW-1133">Transmembrane helix</keyword>
<keyword evidence="1" id="KW-0472">Membrane</keyword>
<dbReference type="AlphaFoldDB" id="A0A172U0N6"/>
<sequence length="183" mass="20332">MKFNKSLWVAIGLLIIVGSVSRLFGFAPQIAMAIFGGAMIKDKKLAFVVPMISMLLSDVLMEVLFVNGYFPYSGFYSGQVTNYVLLASLTLFGFMVKSWNVARIATAAVAAPTTYFLISNFIVWANGGGYSRPKNFGGLMMCYTDALPFYRSYLISTLVFSVIFFGGYYLVQRFVLNRNTQIA</sequence>
<dbReference type="Proteomes" id="UP000077177">
    <property type="component" value="Chromosome"/>
</dbReference>
<name>A0A172U0N6_9BACT</name>
<evidence type="ECO:0000256" key="1">
    <source>
        <dbReference type="SAM" id="Phobius"/>
    </source>
</evidence>
<feature type="transmembrane region" description="Helical" evidence="1">
    <location>
        <begin position="108"/>
        <end position="130"/>
    </location>
</feature>
<dbReference type="EMBL" id="CP011390">
    <property type="protein sequence ID" value="ANE52915.1"/>
    <property type="molecule type" value="Genomic_DNA"/>
</dbReference>
<dbReference type="RefSeq" id="WP_066408222.1">
    <property type="nucleotide sequence ID" value="NZ_CP011390.1"/>
</dbReference>
<accession>A0A172U0N6</accession>
<evidence type="ECO:0000313" key="2">
    <source>
        <dbReference type="EMBL" id="ANE52915.1"/>
    </source>
</evidence>